<dbReference type="InterPro" id="IPR036389">
    <property type="entry name" value="RNase_III_sf"/>
</dbReference>
<proteinExistence type="predicted"/>
<dbReference type="InterPro" id="IPR000999">
    <property type="entry name" value="RNase_III_dom"/>
</dbReference>
<dbReference type="AlphaFoldDB" id="A0A183KI88"/>
<dbReference type="GO" id="GO:0004530">
    <property type="term" value="F:deoxyribonuclease I activity"/>
    <property type="evidence" value="ECO:0007669"/>
    <property type="project" value="TreeGrafter"/>
</dbReference>
<evidence type="ECO:0000256" key="1">
    <source>
        <dbReference type="ARBA" id="ARBA00022801"/>
    </source>
</evidence>
<keyword evidence="4" id="KW-1185">Reference proteome</keyword>
<dbReference type="Gene3D" id="1.10.1520.10">
    <property type="entry name" value="Ribonuclease III domain"/>
    <property type="match status" value="1"/>
</dbReference>
<dbReference type="WBParaSite" id="SCUD_0001474601-mRNA-1">
    <property type="protein sequence ID" value="SCUD_0001474601-mRNA-1"/>
    <property type="gene ID" value="SCUD_0001474601"/>
</dbReference>
<feature type="domain" description="RNase III" evidence="2">
    <location>
        <begin position="551"/>
        <end position="609"/>
    </location>
</feature>
<dbReference type="GO" id="GO:0003723">
    <property type="term" value="F:RNA binding"/>
    <property type="evidence" value="ECO:0007669"/>
    <property type="project" value="TreeGrafter"/>
</dbReference>
<dbReference type="GO" id="GO:0005634">
    <property type="term" value="C:nucleus"/>
    <property type="evidence" value="ECO:0007669"/>
    <property type="project" value="TreeGrafter"/>
</dbReference>
<evidence type="ECO:0000313" key="3">
    <source>
        <dbReference type="EMBL" id="VDP57325.1"/>
    </source>
</evidence>
<dbReference type="GO" id="GO:0031054">
    <property type="term" value="P:pre-miRNA processing"/>
    <property type="evidence" value="ECO:0007669"/>
    <property type="project" value="TreeGrafter"/>
</dbReference>
<protein>
    <submittedName>
        <fullName evidence="5">RNase III domain-containing protein</fullName>
    </submittedName>
</protein>
<evidence type="ECO:0000259" key="2">
    <source>
        <dbReference type="PROSITE" id="PS50142"/>
    </source>
</evidence>
<accession>A0A183KI88</accession>
<dbReference type="EMBL" id="UZAK01036979">
    <property type="protein sequence ID" value="VDP57325.1"/>
    <property type="molecule type" value="Genomic_DNA"/>
</dbReference>
<sequence length="654" mass="73466">MWTPPVSDNPTPFNIERELLPTVISEPSSKTSSISSTTSTLDHDSLKENCLQYTPQNVRYQHYPVPKDYVCRIPIYLTRGMARSRVRLTGKLTLNKKELECVESAHHVIAELITNIAHMSHVGYKPSDPLLRAHFDKQNSSTNIPESLRVVLFDRFGDLSFNPEKANILSLVTLIRLPGSWSPCAPFVWNHGFPTPLGESPVSTNPAKAPNIQFSSSQLRKQHPCREKAVSRTSLAEAVYASPYYTIDYEALNALLEWSVCRDTGISTADDNLSTYVKPVHGIVPKWRIRLSQIPEDNWVGLVVKPNHLPDSDPGMFSISKVSSETASSPLPETLASKLGDVQNIKGASSLTYSDYYRIKYQQMRNISFTINPSLPLFECLRITRHQNSTQVSAGLRKNKASIKPSVFLSDACLVHPLSSWIWFQVSLIPTILYQMSRALLASQLFTELNYELKSPQPFSQIRINSLTLSNDSLSHTTILVPDRLSVPVFLNGEPMEKNIFDFEVDETTSEIDKQLDNKAYSESLEKSTICPHPNNLIEPTTLLGARDAVDLERLEFYGDSFLHFISTLCVYGTNPQDADEGCLSSKRGSLVSNAHLCDIACNLKWYEYCTGQTFSPPEHFLPPCYSVASEVSDKLRFFQCFFTYVPKISLICS</sequence>
<reference evidence="5" key="1">
    <citation type="submission" date="2016-06" db="UniProtKB">
        <authorList>
            <consortium name="WormBaseParasite"/>
        </authorList>
    </citation>
    <scope>IDENTIFICATION</scope>
</reference>
<dbReference type="GO" id="GO:0006309">
    <property type="term" value="P:apoptotic DNA fragmentation"/>
    <property type="evidence" value="ECO:0007669"/>
    <property type="project" value="TreeGrafter"/>
</dbReference>
<dbReference type="GO" id="GO:0005737">
    <property type="term" value="C:cytoplasm"/>
    <property type="evidence" value="ECO:0007669"/>
    <property type="project" value="TreeGrafter"/>
</dbReference>
<dbReference type="PANTHER" id="PTHR14950">
    <property type="entry name" value="DICER-RELATED"/>
    <property type="match status" value="1"/>
</dbReference>
<dbReference type="GO" id="GO:0004525">
    <property type="term" value="F:ribonuclease III activity"/>
    <property type="evidence" value="ECO:0007669"/>
    <property type="project" value="InterPro"/>
</dbReference>
<dbReference type="PANTHER" id="PTHR14950:SF37">
    <property type="entry name" value="ENDORIBONUCLEASE DICER"/>
    <property type="match status" value="1"/>
</dbReference>
<evidence type="ECO:0000313" key="4">
    <source>
        <dbReference type="Proteomes" id="UP000279833"/>
    </source>
</evidence>
<gene>
    <name evidence="3" type="ORF">SCUD_LOCUS14745</name>
</gene>
<dbReference type="GO" id="GO:0030422">
    <property type="term" value="P:siRNA processing"/>
    <property type="evidence" value="ECO:0007669"/>
    <property type="project" value="TreeGrafter"/>
</dbReference>
<dbReference type="Proteomes" id="UP000279833">
    <property type="component" value="Unassembled WGS sequence"/>
</dbReference>
<reference evidence="3 4" key="2">
    <citation type="submission" date="2018-11" db="EMBL/GenBank/DDBJ databases">
        <authorList>
            <consortium name="Pathogen Informatics"/>
        </authorList>
    </citation>
    <scope>NUCLEOTIDE SEQUENCE [LARGE SCALE GENOMIC DNA]</scope>
    <source>
        <strain evidence="3">Dakar</strain>
        <strain evidence="4">Dakar, Senegal</strain>
    </source>
</reference>
<dbReference type="STRING" id="6186.A0A183KI88"/>
<name>A0A183KI88_9TREM</name>
<organism evidence="5">
    <name type="scientific">Schistosoma curassoni</name>
    <dbReference type="NCBI Taxonomy" id="6186"/>
    <lineage>
        <taxon>Eukaryota</taxon>
        <taxon>Metazoa</taxon>
        <taxon>Spiralia</taxon>
        <taxon>Lophotrochozoa</taxon>
        <taxon>Platyhelminthes</taxon>
        <taxon>Trematoda</taxon>
        <taxon>Digenea</taxon>
        <taxon>Strigeidida</taxon>
        <taxon>Schistosomatoidea</taxon>
        <taxon>Schistosomatidae</taxon>
        <taxon>Schistosoma</taxon>
    </lineage>
</organism>
<dbReference type="PROSITE" id="PS50142">
    <property type="entry name" value="RNASE_3_2"/>
    <property type="match status" value="1"/>
</dbReference>
<keyword evidence="1" id="KW-0378">Hydrolase</keyword>
<evidence type="ECO:0000313" key="5">
    <source>
        <dbReference type="WBParaSite" id="SCUD_0001474601-mRNA-1"/>
    </source>
</evidence>
<dbReference type="CDD" id="cd00593">
    <property type="entry name" value="RIBOc"/>
    <property type="match status" value="1"/>
</dbReference>
<dbReference type="Pfam" id="PF00636">
    <property type="entry name" value="Ribonuclease_3"/>
    <property type="match status" value="1"/>
</dbReference>
<dbReference type="SUPFAM" id="SSF69065">
    <property type="entry name" value="RNase III domain-like"/>
    <property type="match status" value="1"/>
</dbReference>